<evidence type="ECO:0000256" key="10">
    <source>
        <dbReference type="ARBA" id="ARBA00023143"/>
    </source>
</evidence>
<evidence type="ECO:0000256" key="8">
    <source>
        <dbReference type="ARBA" id="ARBA00022989"/>
    </source>
</evidence>
<feature type="transmembrane region" description="Helical" evidence="12">
    <location>
        <begin position="96"/>
        <end position="116"/>
    </location>
</feature>
<dbReference type="Pfam" id="PF00813">
    <property type="entry name" value="FliP"/>
    <property type="match status" value="1"/>
</dbReference>
<dbReference type="PRINTS" id="PR00951">
    <property type="entry name" value="FLGBIOSNFLIP"/>
</dbReference>
<keyword evidence="5 12" id="KW-0812">Transmembrane</keyword>
<evidence type="ECO:0000256" key="1">
    <source>
        <dbReference type="ARBA" id="ARBA00006257"/>
    </source>
</evidence>
<reference evidence="14" key="1">
    <citation type="submission" date="2023-07" db="EMBL/GenBank/DDBJ databases">
        <authorList>
            <person name="Ivanov I."/>
            <person name="Teneva D."/>
            <person name="Stoikov I."/>
        </authorList>
    </citation>
    <scope>NUCLEOTIDE SEQUENCE</scope>
    <source>
        <strain evidence="14">4475</strain>
    </source>
</reference>
<dbReference type="PRINTS" id="PR01302">
    <property type="entry name" value="TYPE3IMPPROT"/>
</dbReference>
<sequence length="253" mass="27710">MKQLFQLLVIAAVLLAIPEWAAAAPANVPLVPTIDLKIGGGSGTPQETSSAVQILLILTVLSVAPAILLLMTSFTRIVVVLSFVRNALATQQMPPNQVLISLALFMTFFIMAPTLAKVNETAVQPYMQGKMTQQQALEAAVVPFKEFMAKQTREKDLALFLSYTKAERPKTIQDIPLSALVPAYAISELKTAFQIGFMIFIPFLVIDMIISSILMGMGMMMLPPVMISLPFKILLFIMVDGWYLVVKSLLASF</sequence>
<dbReference type="PROSITE" id="PS01061">
    <property type="entry name" value="FLIP_2"/>
    <property type="match status" value="1"/>
</dbReference>
<dbReference type="PROSITE" id="PS01060">
    <property type="entry name" value="FLIP_1"/>
    <property type="match status" value="1"/>
</dbReference>
<accession>A0AA48M8Y7</accession>
<gene>
    <name evidence="12 14" type="primary">fliP</name>
    <name evidence="14" type="ORF">BSPP4475_08960</name>
</gene>
<keyword evidence="7 12" id="KW-0653">Protein transport</keyword>
<dbReference type="InterPro" id="IPR005837">
    <property type="entry name" value="FliP"/>
</dbReference>
<dbReference type="NCBIfam" id="TIGR01103">
    <property type="entry name" value="fliP"/>
    <property type="match status" value="1"/>
</dbReference>
<dbReference type="KEGG" id="bayd:BSPP4475_08960"/>
<evidence type="ECO:0000256" key="2">
    <source>
        <dbReference type="ARBA" id="ARBA00021714"/>
    </source>
</evidence>
<dbReference type="InterPro" id="IPR005838">
    <property type="entry name" value="T3SS_IM_P"/>
</dbReference>
<protein>
    <recommendedName>
        <fullName evidence="2 12">Flagellar biosynthetic protein FliP</fullName>
    </recommendedName>
</protein>
<evidence type="ECO:0000256" key="7">
    <source>
        <dbReference type="ARBA" id="ARBA00022927"/>
    </source>
</evidence>
<comment type="similarity">
    <text evidence="1 12">Belongs to the FliP/MopC/SpaP family.</text>
</comment>
<keyword evidence="6 12" id="KW-1005">Bacterial flagellum biogenesis</keyword>
<dbReference type="RefSeq" id="WP_171564650.1">
    <property type="nucleotide sequence ID" value="NZ_JAUSVZ010000003.1"/>
</dbReference>
<evidence type="ECO:0000256" key="9">
    <source>
        <dbReference type="ARBA" id="ARBA00023136"/>
    </source>
</evidence>
<dbReference type="GO" id="GO:0009425">
    <property type="term" value="C:bacterial-type flagellum basal body"/>
    <property type="evidence" value="ECO:0007669"/>
    <property type="project" value="UniProtKB-SubCell"/>
</dbReference>
<feature type="transmembrane region" description="Helical" evidence="12">
    <location>
        <begin position="226"/>
        <end position="245"/>
    </location>
</feature>
<keyword evidence="13" id="KW-0732">Signal</keyword>
<dbReference type="Proteomes" id="UP001189619">
    <property type="component" value="Chromosome"/>
</dbReference>
<keyword evidence="14" id="KW-0282">Flagellum</keyword>
<comment type="subcellular location">
    <subcellularLocation>
        <location evidence="12">Cell membrane</location>
        <topology evidence="12">Multi-pass membrane protein</topology>
    </subcellularLocation>
    <subcellularLocation>
        <location evidence="12">Bacterial flagellum basal body</location>
    </subcellularLocation>
</comment>
<evidence type="ECO:0000256" key="6">
    <source>
        <dbReference type="ARBA" id="ARBA00022795"/>
    </source>
</evidence>
<dbReference type="EMBL" id="OY569118">
    <property type="protein sequence ID" value="CAJ1002445.1"/>
    <property type="molecule type" value="Genomic_DNA"/>
</dbReference>
<keyword evidence="15" id="KW-1185">Reference proteome</keyword>
<evidence type="ECO:0000256" key="11">
    <source>
        <dbReference type="ARBA" id="ARBA00023225"/>
    </source>
</evidence>
<keyword evidence="8 12" id="KW-1133">Transmembrane helix</keyword>
<dbReference type="PANTHER" id="PTHR30587">
    <property type="entry name" value="FLAGELLAR BIOSYNTHETIC PROTEIN FLIP"/>
    <property type="match status" value="1"/>
</dbReference>
<evidence type="ECO:0000256" key="3">
    <source>
        <dbReference type="ARBA" id="ARBA00022448"/>
    </source>
</evidence>
<keyword evidence="9 12" id="KW-0472">Membrane</keyword>
<dbReference type="NCBIfam" id="NF009438">
    <property type="entry name" value="PRK12797.1"/>
    <property type="match status" value="1"/>
</dbReference>
<dbReference type="GO" id="GO:0044781">
    <property type="term" value="P:bacterial-type flagellum organization"/>
    <property type="evidence" value="ECO:0007669"/>
    <property type="project" value="UniProtKB-UniRule"/>
</dbReference>
<dbReference type="PANTHER" id="PTHR30587:SF0">
    <property type="entry name" value="FLAGELLAR BIOSYNTHETIC PROTEIN FLIP"/>
    <property type="match status" value="1"/>
</dbReference>
<evidence type="ECO:0000256" key="13">
    <source>
        <dbReference type="SAM" id="SignalP"/>
    </source>
</evidence>
<feature type="transmembrane region" description="Helical" evidence="12">
    <location>
        <begin position="54"/>
        <end position="84"/>
    </location>
</feature>
<evidence type="ECO:0000256" key="4">
    <source>
        <dbReference type="ARBA" id="ARBA00022475"/>
    </source>
</evidence>
<name>A0AA48M8Y7_9BACL</name>
<dbReference type="AlphaFoldDB" id="A0AA48M8Y7"/>
<keyword evidence="3 12" id="KW-0813">Transport</keyword>
<organism evidence="14 15">
    <name type="scientific">Brevibacillus aydinogluensis</name>
    <dbReference type="NCBI Taxonomy" id="927786"/>
    <lineage>
        <taxon>Bacteria</taxon>
        <taxon>Bacillati</taxon>
        <taxon>Bacillota</taxon>
        <taxon>Bacilli</taxon>
        <taxon>Bacillales</taxon>
        <taxon>Paenibacillaceae</taxon>
        <taxon>Brevibacillus</taxon>
    </lineage>
</organism>
<evidence type="ECO:0000256" key="5">
    <source>
        <dbReference type="ARBA" id="ARBA00022692"/>
    </source>
</evidence>
<keyword evidence="10" id="KW-0975">Bacterial flagellum</keyword>
<proteinExistence type="inferred from homology"/>
<evidence type="ECO:0000256" key="12">
    <source>
        <dbReference type="RuleBase" id="RU362069"/>
    </source>
</evidence>
<keyword evidence="14" id="KW-0966">Cell projection</keyword>
<dbReference type="GO" id="GO:0009306">
    <property type="term" value="P:protein secretion"/>
    <property type="evidence" value="ECO:0007669"/>
    <property type="project" value="UniProtKB-UniRule"/>
</dbReference>
<dbReference type="GO" id="GO:0005886">
    <property type="term" value="C:plasma membrane"/>
    <property type="evidence" value="ECO:0007669"/>
    <property type="project" value="UniProtKB-SubCell"/>
</dbReference>
<keyword evidence="4 12" id="KW-1003">Cell membrane</keyword>
<comment type="function">
    <text evidence="12">Plays a role in the flagellum-specific transport system.</text>
</comment>
<keyword evidence="14" id="KW-0969">Cilium</keyword>
<evidence type="ECO:0000313" key="15">
    <source>
        <dbReference type="Proteomes" id="UP001189619"/>
    </source>
</evidence>
<feature type="signal peptide" evidence="13">
    <location>
        <begin position="1"/>
        <end position="23"/>
    </location>
</feature>
<keyword evidence="11 12" id="KW-1006">Bacterial flagellum protein export</keyword>
<feature type="chain" id="PRO_5041333385" description="Flagellar biosynthetic protein FliP" evidence="13">
    <location>
        <begin position="24"/>
        <end position="253"/>
    </location>
</feature>
<feature type="transmembrane region" description="Helical" evidence="12">
    <location>
        <begin position="192"/>
        <end position="214"/>
    </location>
</feature>
<evidence type="ECO:0000313" key="14">
    <source>
        <dbReference type="EMBL" id="CAJ1002445.1"/>
    </source>
</evidence>